<keyword evidence="2 4" id="KW-0597">Phosphoprotein</keyword>
<dbReference type="RefSeq" id="WP_127016649.1">
    <property type="nucleotide sequence ID" value="NZ_CP016379.1"/>
</dbReference>
<proteinExistence type="predicted"/>
<evidence type="ECO:0000256" key="1">
    <source>
        <dbReference type="ARBA" id="ARBA00018672"/>
    </source>
</evidence>
<keyword evidence="7" id="KW-1185">Reference proteome</keyword>
<dbReference type="SMART" id="SM00448">
    <property type="entry name" value="REC"/>
    <property type="match status" value="1"/>
</dbReference>
<dbReference type="Gene3D" id="3.40.50.2300">
    <property type="match status" value="1"/>
</dbReference>
<name>A0A3Q9HQY0_9FIRM</name>
<evidence type="ECO:0000256" key="4">
    <source>
        <dbReference type="PROSITE-ProRule" id="PRU00169"/>
    </source>
</evidence>
<dbReference type="PANTHER" id="PTHR44591:SF25">
    <property type="entry name" value="CHEMOTAXIS TWO-COMPONENT RESPONSE REGULATOR"/>
    <property type="match status" value="1"/>
</dbReference>
<dbReference type="OrthoDB" id="9790669at2"/>
<dbReference type="AlphaFoldDB" id="A0A3Q9HQY0"/>
<gene>
    <name evidence="6" type="ORF">BBF96_07925</name>
</gene>
<accession>A0A3Q9HQY0</accession>
<evidence type="ECO:0000256" key="2">
    <source>
        <dbReference type="ARBA" id="ARBA00022553"/>
    </source>
</evidence>
<organism evidence="6 7">
    <name type="scientific">Anoxybacter fermentans</name>
    <dbReference type="NCBI Taxonomy" id="1323375"/>
    <lineage>
        <taxon>Bacteria</taxon>
        <taxon>Bacillati</taxon>
        <taxon>Bacillota</taxon>
        <taxon>Clostridia</taxon>
        <taxon>Halanaerobiales</taxon>
        <taxon>Anoxybacter</taxon>
    </lineage>
</organism>
<dbReference type="InterPro" id="IPR011006">
    <property type="entry name" value="CheY-like_superfamily"/>
</dbReference>
<sequence>MSVRVLVADDSSTVCSYYTSILSKAGFTVDHAANGYEALEKAVKFDYDLFIVDINMPKMSGYELVRQLREDERGVRVPVVIISTEAKDSDRLQGYRAGANLFLVKPVKPEKLLFLTKIITGVR</sequence>
<dbReference type="KEGG" id="aft:BBF96_07925"/>
<dbReference type="Pfam" id="PF00072">
    <property type="entry name" value="Response_reg"/>
    <property type="match status" value="1"/>
</dbReference>
<dbReference type="SUPFAM" id="SSF52172">
    <property type="entry name" value="CheY-like"/>
    <property type="match status" value="1"/>
</dbReference>
<dbReference type="EMBL" id="CP016379">
    <property type="protein sequence ID" value="AZR73317.1"/>
    <property type="molecule type" value="Genomic_DNA"/>
</dbReference>
<dbReference type="InterPro" id="IPR050595">
    <property type="entry name" value="Bact_response_regulator"/>
</dbReference>
<feature type="modified residue" description="4-aspartylphosphate" evidence="4">
    <location>
        <position position="53"/>
    </location>
</feature>
<evidence type="ECO:0000313" key="6">
    <source>
        <dbReference type="EMBL" id="AZR73317.1"/>
    </source>
</evidence>
<dbReference type="PROSITE" id="PS50110">
    <property type="entry name" value="RESPONSE_REGULATORY"/>
    <property type="match status" value="1"/>
</dbReference>
<dbReference type="GO" id="GO:0000160">
    <property type="term" value="P:phosphorelay signal transduction system"/>
    <property type="evidence" value="ECO:0007669"/>
    <property type="project" value="InterPro"/>
</dbReference>
<reference evidence="6 7" key="1">
    <citation type="submission" date="2016-07" db="EMBL/GenBank/DDBJ databases">
        <title>Genome and transcriptome analysis of iron-reducing fermentative bacteria Anoxybacter fermentans.</title>
        <authorList>
            <person name="Zeng X."/>
            <person name="Shao Z."/>
        </authorList>
    </citation>
    <scope>NUCLEOTIDE SEQUENCE [LARGE SCALE GENOMIC DNA]</scope>
    <source>
        <strain evidence="6 7">DY22613</strain>
    </source>
</reference>
<dbReference type="PANTHER" id="PTHR44591">
    <property type="entry name" value="STRESS RESPONSE REGULATOR PROTEIN 1"/>
    <property type="match status" value="1"/>
</dbReference>
<protein>
    <recommendedName>
        <fullName evidence="1">Stage 0 sporulation protein A homolog</fullName>
    </recommendedName>
</protein>
<evidence type="ECO:0000259" key="5">
    <source>
        <dbReference type="PROSITE" id="PS50110"/>
    </source>
</evidence>
<evidence type="ECO:0000256" key="3">
    <source>
        <dbReference type="ARBA" id="ARBA00024867"/>
    </source>
</evidence>
<dbReference type="Proteomes" id="UP000267250">
    <property type="component" value="Chromosome"/>
</dbReference>
<comment type="function">
    <text evidence="3">May play the central regulatory role in sporulation. It may be an element of the effector pathway responsible for the activation of sporulation genes in response to nutritional stress. Spo0A may act in concert with spo0H (a sigma factor) to control the expression of some genes that are critical to the sporulation process.</text>
</comment>
<dbReference type="CDD" id="cd00156">
    <property type="entry name" value="REC"/>
    <property type="match status" value="1"/>
</dbReference>
<evidence type="ECO:0000313" key="7">
    <source>
        <dbReference type="Proteomes" id="UP000267250"/>
    </source>
</evidence>
<feature type="domain" description="Response regulatory" evidence="5">
    <location>
        <begin position="4"/>
        <end position="120"/>
    </location>
</feature>
<dbReference type="InterPro" id="IPR001789">
    <property type="entry name" value="Sig_transdc_resp-reg_receiver"/>
</dbReference>